<evidence type="ECO:0000313" key="1">
    <source>
        <dbReference type="EMBL" id="CBY93201.1"/>
    </source>
</evidence>
<gene>
    <name evidence="1" type="ORF">HF1_11930</name>
</gene>
<dbReference type="EMBL" id="FR773153">
    <property type="protein sequence ID" value="CBY93201.1"/>
    <property type="molecule type" value="Genomic_DNA"/>
</dbReference>
<sequence>MATSLASKALVGLAGAGAVGGTAAAGYKIFNQESETPKAKKTISQLVKDSGTKTLLTASDSKEGTFWKAAWKAYRTANKSSKASEDPWAVSGFTGNYSSDIADEKAPDDFVNKCVSLSGKEVEGVMDGEYVQVSNWCTRDRKVAASSFLDSDSKVLLTSSDSNSGTDWKNAWEVYRKEHSAANTNPWNINEWAQKKDSTQQPAPTDFVSRCATEATVLVESKDSPIYQNLSKYCTKAKAKAKA</sequence>
<dbReference type="AlphaFoldDB" id="E8ZJ80"/>
<reference evidence="1 2" key="1">
    <citation type="journal article" date="2011" name="J. Bacteriol.">
        <title>Complete genome sequence of Mycoplasma haemofelis, a hemotropic mycoplasma.</title>
        <authorList>
            <person name="Barker E.N."/>
            <person name="Helps C.R."/>
            <person name="Peters I.R."/>
            <person name="Darby A.C."/>
            <person name="Radford A.D."/>
            <person name="Tasker S."/>
        </authorList>
    </citation>
    <scope>NUCLEOTIDE SEQUENCE [LARGE SCALE GENOMIC DNA]</scope>
    <source>
        <strain evidence="1 2">Langford 1</strain>
    </source>
</reference>
<evidence type="ECO:0000313" key="2">
    <source>
        <dbReference type="Proteomes" id="UP000008637"/>
    </source>
</evidence>
<dbReference type="HOGENOM" id="CLU_098620_0_0_14"/>
<organism evidence="1 2">
    <name type="scientific">Mycoplasma haemofelis (strain Langford 1)</name>
    <name type="common">Haemobartonella felis</name>
    <dbReference type="NCBI Taxonomy" id="941640"/>
    <lineage>
        <taxon>Bacteria</taxon>
        <taxon>Bacillati</taxon>
        <taxon>Mycoplasmatota</taxon>
        <taxon>Mollicutes</taxon>
        <taxon>Mycoplasmataceae</taxon>
        <taxon>Mycoplasma</taxon>
    </lineage>
</organism>
<dbReference type="Proteomes" id="UP000008637">
    <property type="component" value="Chromosome"/>
</dbReference>
<name>E8ZJ80_MYCHL</name>
<accession>E8ZJ80</accession>
<dbReference type="KEGG" id="mha:HF1_11930"/>
<proteinExistence type="predicted"/>
<keyword evidence="2" id="KW-1185">Reference proteome</keyword>
<protein>
    <submittedName>
        <fullName evidence="1">Uncharacterized protein</fullName>
    </submittedName>
</protein>